<reference evidence="1" key="1">
    <citation type="journal article" date="2020" name="Stud. Mycol.">
        <title>101 Dothideomycetes genomes: a test case for predicting lifestyles and emergence of pathogens.</title>
        <authorList>
            <person name="Haridas S."/>
            <person name="Albert R."/>
            <person name="Binder M."/>
            <person name="Bloem J."/>
            <person name="Labutti K."/>
            <person name="Salamov A."/>
            <person name="Andreopoulos B."/>
            <person name="Baker S."/>
            <person name="Barry K."/>
            <person name="Bills G."/>
            <person name="Bluhm B."/>
            <person name="Cannon C."/>
            <person name="Castanera R."/>
            <person name="Culley D."/>
            <person name="Daum C."/>
            <person name="Ezra D."/>
            <person name="Gonzalez J."/>
            <person name="Henrissat B."/>
            <person name="Kuo A."/>
            <person name="Liang C."/>
            <person name="Lipzen A."/>
            <person name="Lutzoni F."/>
            <person name="Magnuson J."/>
            <person name="Mondo S."/>
            <person name="Nolan M."/>
            <person name="Ohm R."/>
            <person name="Pangilinan J."/>
            <person name="Park H.-J."/>
            <person name="Ramirez L."/>
            <person name="Alfaro M."/>
            <person name="Sun H."/>
            <person name="Tritt A."/>
            <person name="Yoshinaga Y."/>
            <person name="Zwiers L.-H."/>
            <person name="Turgeon B."/>
            <person name="Goodwin S."/>
            <person name="Spatafora J."/>
            <person name="Crous P."/>
            <person name="Grigoriev I."/>
        </authorList>
    </citation>
    <scope>NUCLEOTIDE SEQUENCE</scope>
    <source>
        <strain evidence="1">CBS 130266</strain>
    </source>
</reference>
<evidence type="ECO:0000313" key="1">
    <source>
        <dbReference type="EMBL" id="KAF2425354.1"/>
    </source>
</evidence>
<sequence length="175" mass="20120">MTSKEDQRVFAHFLREMPASFLDSRIFATSPILFENAEWRLIMTGLRYHGSARQIYYTYEVQHETIITCCVMMSIEWAESEAPFIVEKIFRKALIYAEGDAKHRAGKLWIAPNGQTLDEVFVDVEAVGVKIEVGGIERNSLFEFFAVIVAWCYSNGKFCDSQTMPNFVPTTIQRI</sequence>
<gene>
    <name evidence="1" type="ORF">EJ08DRAFT_723015</name>
</gene>
<organism evidence="1 2">
    <name type="scientific">Tothia fuscella</name>
    <dbReference type="NCBI Taxonomy" id="1048955"/>
    <lineage>
        <taxon>Eukaryota</taxon>
        <taxon>Fungi</taxon>
        <taxon>Dikarya</taxon>
        <taxon>Ascomycota</taxon>
        <taxon>Pezizomycotina</taxon>
        <taxon>Dothideomycetes</taxon>
        <taxon>Pleosporomycetidae</taxon>
        <taxon>Venturiales</taxon>
        <taxon>Cylindrosympodiaceae</taxon>
        <taxon>Tothia</taxon>
    </lineage>
</organism>
<dbReference type="AlphaFoldDB" id="A0A9P4TVL9"/>
<proteinExistence type="predicted"/>
<dbReference type="Proteomes" id="UP000800235">
    <property type="component" value="Unassembled WGS sequence"/>
</dbReference>
<keyword evidence="2" id="KW-1185">Reference proteome</keyword>
<evidence type="ECO:0000313" key="2">
    <source>
        <dbReference type="Proteomes" id="UP000800235"/>
    </source>
</evidence>
<comment type="caution">
    <text evidence="1">The sequence shown here is derived from an EMBL/GenBank/DDBJ whole genome shotgun (WGS) entry which is preliminary data.</text>
</comment>
<accession>A0A9P4TVL9</accession>
<dbReference type="EMBL" id="MU007070">
    <property type="protein sequence ID" value="KAF2425354.1"/>
    <property type="molecule type" value="Genomic_DNA"/>
</dbReference>
<protein>
    <submittedName>
        <fullName evidence="1">Uncharacterized protein</fullName>
    </submittedName>
</protein>
<name>A0A9P4TVL9_9PEZI</name>